<evidence type="ECO:0000313" key="3">
    <source>
        <dbReference type="Proteomes" id="UP000799537"/>
    </source>
</evidence>
<feature type="region of interest" description="Disordered" evidence="1">
    <location>
        <begin position="107"/>
        <end position="130"/>
    </location>
</feature>
<evidence type="ECO:0000313" key="2">
    <source>
        <dbReference type="EMBL" id="KAF2164886.1"/>
    </source>
</evidence>
<feature type="compositionally biased region" description="Polar residues" evidence="1">
    <location>
        <begin position="13"/>
        <end position="27"/>
    </location>
</feature>
<dbReference type="RefSeq" id="XP_033665775.1">
    <property type="nucleotide sequence ID" value="XM_033813231.1"/>
</dbReference>
<accession>A0A6A6CHJ5</accession>
<feature type="compositionally biased region" description="Polar residues" evidence="1">
    <location>
        <begin position="107"/>
        <end position="122"/>
    </location>
</feature>
<name>A0A6A6CHJ5_ZASCE</name>
<reference evidence="2" key="1">
    <citation type="journal article" date="2020" name="Stud. Mycol.">
        <title>101 Dothideomycetes genomes: a test case for predicting lifestyles and emergence of pathogens.</title>
        <authorList>
            <person name="Haridas S."/>
            <person name="Albert R."/>
            <person name="Binder M."/>
            <person name="Bloem J."/>
            <person name="Labutti K."/>
            <person name="Salamov A."/>
            <person name="Andreopoulos B."/>
            <person name="Baker S."/>
            <person name="Barry K."/>
            <person name="Bills G."/>
            <person name="Bluhm B."/>
            <person name="Cannon C."/>
            <person name="Castanera R."/>
            <person name="Culley D."/>
            <person name="Daum C."/>
            <person name="Ezra D."/>
            <person name="Gonzalez J."/>
            <person name="Henrissat B."/>
            <person name="Kuo A."/>
            <person name="Liang C."/>
            <person name="Lipzen A."/>
            <person name="Lutzoni F."/>
            <person name="Magnuson J."/>
            <person name="Mondo S."/>
            <person name="Nolan M."/>
            <person name="Ohm R."/>
            <person name="Pangilinan J."/>
            <person name="Park H.-J."/>
            <person name="Ramirez L."/>
            <person name="Alfaro M."/>
            <person name="Sun H."/>
            <person name="Tritt A."/>
            <person name="Yoshinaga Y."/>
            <person name="Zwiers L.-H."/>
            <person name="Turgeon B."/>
            <person name="Goodwin S."/>
            <person name="Spatafora J."/>
            <person name="Crous P."/>
            <person name="Grigoriev I."/>
        </authorList>
    </citation>
    <scope>NUCLEOTIDE SEQUENCE</scope>
    <source>
        <strain evidence="2">ATCC 36951</strain>
    </source>
</reference>
<feature type="region of interest" description="Disordered" evidence="1">
    <location>
        <begin position="1"/>
        <end position="31"/>
    </location>
</feature>
<protein>
    <submittedName>
        <fullName evidence="2">Uncharacterized protein</fullName>
    </submittedName>
</protein>
<organism evidence="2 3">
    <name type="scientific">Zasmidium cellare ATCC 36951</name>
    <dbReference type="NCBI Taxonomy" id="1080233"/>
    <lineage>
        <taxon>Eukaryota</taxon>
        <taxon>Fungi</taxon>
        <taxon>Dikarya</taxon>
        <taxon>Ascomycota</taxon>
        <taxon>Pezizomycotina</taxon>
        <taxon>Dothideomycetes</taxon>
        <taxon>Dothideomycetidae</taxon>
        <taxon>Mycosphaerellales</taxon>
        <taxon>Mycosphaerellaceae</taxon>
        <taxon>Zasmidium</taxon>
    </lineage>
</organism>
<dbReference type="EMBL" id="ML993602">
    <property type="protein sequence ID" value="KAF2164886.1"/>
    <property type="molecule type" value="Genomic_DNA"/>
</dbReference>
<evidence type="ECO:0000256" key="1">
    <source>
        <dbReference type="SAM" id="MobiDB-lite"/>
    </source>
</evidence>
<dbReference type="Proteomes" id="UP000799537">
    <property type="component" value="Unassembled WGS sequence"/>
</dbReference>
<keyword evidence="3" id="KW-1185">Reference proteome</keyword>
<dbReference type="GeneID" id="54566503"/>
<gene>
    <name evidence="2" type="ORF">M409DRAFT_56244</name>
</gene>
<sequence>MPAPATAREKKVPSQQAAQSKTLSSLGCDSHDPGSYRRCLHISYRHHAQCSLLEPFRRAAGLPGSYLPLTSPSPTAADSRTSLAYRTTAGLVCIPANDTARAMLCDPNSSTTSDRTTGSFIPTQDDDDDEQSRTLVTINRHLPINTKTYPSTPNPKTSRRVLCCCWNPLRRRRAARSPRPSA</sequence>
<proteinExistence type="predicted"/>
<dbReference type="AlphaFoldDB" id="A0A6A6CHJ5"/>